<dbReference type="EMBL" id="CP073249">
    <property type="protein sequence ID" value="QUF04194.1"/>
    <property type="molecule type" value="Genomic_DNA"/>
</dbReference>
<dbReference type="Gene3D" id="2.30.110.10">
    <property type="entry name" value="Electron Transport, Fmn-binding Protein, Chain A"/>
    <property type="match status" value="1"/>
</dbReference>
<accession>A0AA45L5Z5</accession>
<dbReference type="InterPro" id="IPR012349">
    <property type="entry name" value="Split_barrel_FMN-bd"/>
</dbReference>
<reference evidence="4" key="1">
    <citation type="submission" date="2021-04" db="EMBL/GenBank/DDBJ databases">
        <title>Genomic sequence of Actinosynnema pretiosum subsp. pretiosum ATCC 31280 (C-14919).</title>
        <authorList>
            <person name="Bai L."/>
            <person name="Wang X."/>
            <person name="Xiao Y."/>
        </authorList>
    </citation>
    <scope>NUCLEOTIDE SEQUENCE</scope>
    <source>
        <strain evidence="4">ATCC 31280</strain>
    </source>
</reference>
<name>A0AA45L5Z5_9PSEU</name>
<evidence type="ECO:0000256" key="1">
    <source>
        <dbReference type="ARBA" id="ARBA00008898"/>
    </source>
</evidence>
<dbReference type="SMART" id="SM00903">
    <property type="entry name" value="Flavin_Reduct"/>
    <property type="match status" value="1"/>
</dbReference>
<dbReference type="InterPro" id="IPR002563">
    <property type="entry name" value="Flavin_Rdtase-like_dom"/>
</dbReference>
<dbReference type="AlphaFoldDB" id="A0AA45L5Z5"/>
<dbReference type="InterPro" id="IPR050268">
    <property type="entry name" value="NADH-dep_flavin_reductase"/>
</dbReference>
<evidence type="ECO:0000313" key="5">
    <source>
        <dbReference type="Proteomes" id="UP000677152"/>
    </source>
</evidence>
<evidence type="ECO:0000313" key="4">
    <source>
        <dbReference type="EMBL" id="QUF04194.1"/>
    </source>
</evidence>
<dbReference type="PANTHER" id="PTHR30466">
    <property type="entry name" value="FLAVIN REDUCTASE"/>
    <property type="match status" value="1"/>
</dbReference>
<gene>
    <name evidence="4" type="ORF">KCV87_33475</name>
</gene>
<dbReference type="GO" id="GO:0010181">
    <property type="term" value="F:FMN binding"/>
    <property type="evidence" value="ECO:0007669"/>
    <property type="project" value="InterPro"/>
</dbReference>
<evidence type="ECO:0000259" key="3">
    <source>
        <dbReference type="SMART" id="SM00903"/>
    </source>
</evidence>
<feature type="domain" description="Flavin reductase like" evidence="3">
    <location>
        <begin position="13"/>
        <end position="156"/>
    </location>
</feature>
<dbReference type="SUPFAM" id="SSF50475">
    <property type="entry name" value="FMN-binding split barrel"/>
    <property type="match status" value="1"/>
</dbReference>
<keyword evidence="2" id="KW-0560">Oxidoreductase</keyword>
<organism evidence="4 5">
    <name type="scientific">Actinosynnema pretiosum subsp. pretiosum</name>
    <dbReference type="NCBI Taxonomy" id="103721"/>
    <lineage>
        <taxon>Bacteria</taxon>
        <taxon>Bacillati</taxon>
        <taxon>Actinomycetota</taxon>
        <taxon>Actinomycetes</taxon>
        <taxon>Pseudonocardiales</taxon>
        <taxon>Pseudonocardiaceae</taxon>
        <taxon>Actinosynnema</taxon>
    </lineage>
</organism>
<sequence>MSTIDRARFRQVMGHVPTGVVVITSQDPGGRPVGLACNSFTSVSLDPPLVLFCAAGGSSTLPALRAAGAFRVNVLEAGQESLCRRFATRGVDRFAGVDWTPAHGGPRLAGAVAGMDCAVLEEHAAGDHVIVVGRVLRLAETTGGAPLVFHRGRYGSFAVGADLLG</sequence>
<dbReference type="Proteomes" id="UP000677152">
    <property type="component" value="Chromosome"/>
</dbReference>
<dbReference type="Pfam" id="PF01613">
    <property type="entry name" value="Flavin_Reduct"/>
    <property type="match status" value="1"/>
</dbReference>
<dbReference type="GO" id="GO:0042602">
    <property type="term" value="F:riboflavin reductase (NADPH) activity"/>
    <property type="evidence" value="ECO:0007669"/>
    <property type="project" value="TreeGrafter"/>
</dbReference>
<protein>
    <submittedName>
        <fullName evidence="4">Flavin reductase family protein</fullName>
    </submittedName>
</protein>
<comment type="similarity">
    <text evidence="1">Belongs to the non-flavoprotein flavin reductase family.</text>
</comment>
<dbReference type="PANTHER" id="PTHR30466:SF11">
    <property type="entry name" value="FLAVIN-DEPENDENT MONOOXYGENASE, REDUCTASE SUBUNIT HSAB"/>
    <property type="match status" value="1"/>
</dbReference>
<proteinExistence type="inferred from homology"/>
<evidence type="ECO:0000256" key="2">
    <source>
        <dbReference type="ARBA" id="ARBA00023002"/>
    </source>
</evidence>